<dbReference type="Proteomes" id="UP000468531">
    <property type="component" value="Unassembled WGS sequence"/>
</dbReference>
<dbReference type="RefSeq" id="WP_163161392.1">
    <property type="nucleotide sequence ID" value="NZ_VKHP01000273.1"/>
</dbReference>
<dbReference type="AlphaFoldDB" id="A0A6P1BUE5"/>
<proteinExistence type="predicted"/>
<protein>
    <submittedName>
        <fullName evidence="1">Uncharacterized protein</fullName>
    </submittedName>
</protein>
<gene>
    <name evidence="1" type="ORF">FNJ47_40005</name>
</gene>
<evidence type="ECO:0000313" key="2">
    <source>
        <dbReference type="Proteomes" id="UP000468531"/>
    </source>
</evidence>
<name>A0A6P1BUE5_9BRAD</name>
<comment type="caution">
    <text evidence="1">The sequence shown here is derived from an EMBL/GenBank/DDBJ whole genome shotgun (WGS) entry which is preliminary data.</text>
</comment>
<reference evidence="1 2" key="1">
    <citation type="journal article" date="2020" name="Arch. Microbiol.">
        <title>Bradyrhizobium uaiense sp. nov., a new highly efficient cowpea symbiont.</title>
        <authorList>
            <person name="Cabral Michel D."/>
            <person name="Azarias Guimaraes A."/>
            <person name="Martins da Costa E."/>
            <person name="Soares de Carvalho T."/>
            <person name="Balsanelli E."/>
            <person name="Willems A."/>
            <person name="Maltempi de Souza E."/>
            <person name="de Souza Moreira F.M."/>
        </authorList>
    </citation>
    <scope>NUCLEOTIDE SEQUENCE [LARGE SCALE GENOMIC DNA]</scope>
    <source>
        <strain evidence="1 2">UFLA 03-164</strain>
    </source>
</reference>
<dbReference type="EMBL" id="VKHP01000273">
    <property type="protein sequence ID" value="NEV01790.1"/>
    <property type="molecule type" value="Genomic_DNA"/>
</dbReference>
<accession>A0A6P1BUE5</accession>
<keyword evidence="2" id="KW-1185">Reference proteome</keyword>
<organism evidence="1 2">
    <name type="scientific">Bradyrhizobium uaiense</name>
    <dbReference type="NCBI Taxonomy" id="2594946"/>
    <lineage>
        <taxon>Bacteria</taxon>
        <taxon>Pseudomonadati</taxon>
        <taxon>Pseudomonadota</taxon>
        <taxon>Alphaproteobacteria</taxon>
        <taxon>Hyphomicrobiales</taxon>
        <taxon>Nitrobacteraceae</taxon>
        <taxon>Bradyrhizobium</taxon>
    </lineage>
</organism>
<evidence type="ECO:0000313" key="1">
    <source>
        <dbReference type="EMBL" id="NEV01790.1"/>
    </source>
</evidence>
<sequence length="165" mass="18696">MGRMIQDDTTRDVLDLLNKRFGPGGIMEMVELQKEFDIFSPNHPLEQSFRLIGIEPADRAERQRWYAFLGTLKDYPSDQPNVSGYKRVVQAFRQALTQSPYLPVLVTAHAMKENPQVTFAADGSTPLIYSTQSYRVLSIPTKPSLVARRELAAAAKQRRAKKAKK</sequence>